<dbReference type="AlphaFoldDB" id="C1A733"/>
<dbReference type="SUPFAM" id="SSF55961">
    <property type="entry name" value="Bet v1-like"/>
    <property type="match status" value="1"/>
</dbReference>
<feature type="region of interest" description="Disordered" evidence="1">
    <location>
        <begin position="116"/>
        <end position="136"/>
    </location>
</feature>
<dbReference type="EMBL" id="AP009153">
    <property type="protein sequence ID" value="BAH38043.1"/>
    <property type="molecule type" value="Genomic_DNA"/>
</dbReference>
<organism evidence="2 3">
    <name type="scientific">Gemmatimonas aurantiaca (strain DSM 14586 / JCM 11422 / NBRC 100505 / T-27)</name>
    <dbReference type="NCBI Taxonomy" id="379066"/>
    <lineage>
        <taxon>Bacteria</taxon>
        <taxon>Pseudomonadati</taxon>
        <taxon>Gemmatimonadota</taxon>
        <taxon>Gemmatimonadia</taxon>
        <taxon>Gemmatimonadales</taxon>
        <taxon>Gemmatimonadaceae</taxon>
        <taxon>Gemmatimonas</taxon>
    </lineage>
</organism>
<reference evidence="3" key="1">
    <citation type="submission" date="2006-03" db="EMBL/GenBank/DDBJ databases">
        <title>Complete genome sequence of Gemmatimonas aurantiaca T-27 that represents a novel phylum Gemmatimonadetes.</title>
        <authorList>
            <person name="Takasaki K."/>
            <person name="Ichikawa N."/>
            <person name="Miura H."/>
            <person name="Matsushita S."/>
            <person name="Watanabe Y."/>
            <person name="Oguchi A."/>
            <person name="Ankai A."/>
            <person name="Yashiro I."/>
            <person name="Takahashi M."/>
            <person name="Terui Y."/>
            <person name="Fukui S."/>
            <person name="Yokoyama H."/>
            <person name="Tanikawa S."/>
            <person name="Hanada S."/>
            <person name="Kamagata Y."/>
            <person name="Fujita N."/>
        </authorList>
    </citation>
    <scope>NUCLEOTIDE SEQUENCE [LARGE SCALE GENOMIC DNA]</scope>
    <source>
        <strain evidence="3">T-27 / DSM 14586 / JCM 11422 / NBRC 100505</strain>
    </source>
</reference>
<keyword evidence="3" id="KW-1185">Reference proteome</keyword>
<dbReference type="Proteomes" id="UP000002209">
    <property type="component" value="Chromosome"/>
</dbReference>
<proteinExistence type="predicted"/>
<dbReference type="OrthoDB" id="9797595at2"/>
<dbReference type="RefSeq" id="WP_012682490.1">
    <property type="nucleotide sequence ID" value="NC_012489.1"/>
</dbReference>
<name>C1A733_GEMAT</name>
<dbReference type="HOGENOM" id="CLU_1592181_0_0_0"/>
<sequence>MSPVRRYIRSFAVRASAQVAYAHWRDHATLASDFAPDVQAVMYGARTRWRALCNAVPCTWETVCTADVPGRLLTWTTVTSEYARHSWDLWFAERADGWGTDIELVVVLDAADIQPPATHHPVGNPSPSLHLEPTESGAIHDPLLDPDPERALDRLIALWQTRLALSP</sequence>
<gene>
    <name evidence="2" type="ordered locus">GAU_1001</name>
</gene>
<dbReference type="InterPro" id="IPR023393">
    <property type="entry name" value="START-like_dom_sf"/>
</dbReference>
<evidence type="ECO:0000313" key="3">
    <source>
        <dbReference type="Proteomes" id="UP000002209"/>
    </source>
</evidence>
<protein>
    <submittedName>
        <fullName evidence="2">Uncharacterized protein</fullName>
    </submittedName>
</protein>
<dbReference type="KEGG" id="gau:GAU_1001"/>
<evidence type="ECO:0000256" key="1">
    <source>
        <dbReference type="SAM" id="MobiDB-lite"/>
    </source>
</evidence>
<dbReference type="Gene3D" id="3.30.530.20">
    <property type="match status" value="1"/>
</dbReference>
<accession>C1A733</accession>
<evidence type="ECO:0000313" key="2">
    <source>
        <dbReference type="EMBL" id="BAH38043.1"/>
    </source>
</evidence>